<dbReference type="AlphaFoldDB" id="A0A1J3FKU3"/>
<organism evidence="1">
    <name type="scientific">Noccaea caerulescens</name>
    <name type="common">Alpine penny-cress</name>
    <name type="synonym">Thlaspi caerulescens</name>
    <dbReference type="NCBI Taxonomy" id="107243"/>
    <lineage>
        <taxon>Eukaryota</taxon>
        <taxon>Viridiplantae</taxon>
        <taxon>Streptophyta</taxon>
        <taxon>Embryophyta</taxon>
        <taxon>Tracheophyta</taxon>
        <taxon>Spermatophyta</taxon>
        <taxon>Magnoliopsida</taxon>
        <taxon>eudicotyledons</taxon>
        <taxon>Gunneridae</taxon>
        <taxon>Pentapetalae</taxon>
        <taxon>rosids</taxon>
        <taxon>malvids</taxon>
        <taxon>Brassicales</taxon>
        <taxon>Brassicaceae</taxon>
        <taxon>Coluteocarpeae</taxon>
        <taxon>Noccaea</taxon>
    </lineage>
</organism>
<reference evidence="1" key="1">
    <citation type="submission" date="2016-07" db="EMBL/GenBank/DDBJ databases">
        <title>De novo transcriptome assembly of four accessions of the metal hyperaccumulator plant Noccaea caerulescens.</title>
        <authorList>
            <person name="Blande D."/>
            <person name="Halimaa P."/>
            <person name="Tervahauta A.I."/>
            <person name="Aarts M.G."/>
            <person name="Karenlampi S.O."/>
        </authorList>
    </citation>
    <scope>NUCLEOTIDE SEQUENCE</scope>
</reference>
<dbReference type="EMBL" id="GEVK01008119">
    <property type="protein sequence ID" value="JAU44713.1"/>
    <property type="molecule type" value="Transcribed_RNA"/>
</dbReference>
<protein>
    <submittedName>
        <fullName evidence="1">Transcription factor bHLH62</fullName>
    </submittedName>
</protein>
<name>A0A1J3FKU3_NOCCA</name>
<sequence>MENEFLLNAGVSHTQMMTSPSSSSAMLNWVSTETQQVDPRLSPNLSRDCIFWEKSMEQSIFNSALSSLVSSQSPSNSSFSGGGGDNFVNRELIGKLGNIGEIYGILANNQNVSGSCYVTPMRSPSQIPMSVTSTTTPSFEFSGDPGFAEIAAMFSRFGSRSFNGRTNSPFEINNGPVAETVGANEKLPRVSNTPALIWSTRVSGSRRRIFPEKKSKIQGEFSFHSFPISQFIK</sequence>
<evidence type="ECO:0000313" key="1">
    <source>
        <dbReference type="EMBL" id="JAU44713.1"/>
    </source>
</evidence>
<accession>A0A1J3FKU3</accession>
<gene>
    <name evidence="1" type="ORF">LC_TR3453_c0_g1_i1_g.13197</name>
</gene>
<proteinExistence type="predicted"/>